<organism evidence="2 3">
    <name type="scientific">Electrophorus voltai</name>
    <dbReference type="NCBI Taxonomy" id="2609070"/>
    <lineage>
        <taxon>Eukaryota</taxon>
        <taxon>Metazoa</taxon>
        <taxon>Chordata</taxon>
        <taxon>Craniata</taxon>
        <taxon>Vertebrata</taxon>
        <taxon>Euteleostomi</taxon>
        <taxon>Actinopterygii</taxon>
        <taxon>Neopterygii</taxon>
        <taxon>Teleostei</taxon>
        <taxon>Ostariophysi</taxon>
        <taxon>Gymnotiformes</taxon>
        <taxon>Gymnotoidei</taxon>
        <taxon>Gymnotidae</taxon>
        <taxon>Electrophorus</taxon>
    </lineage>
</organism>
<name>A0AAD8YTA2_9TELE</name>
<reference evidence="2" key="1">
    <citation type="submission" date="2023-03" db="EMBL/GenBank/DDBJ databases">
        <title>Electrophorus voltai genome.</title>
        <authorList>
            <person name="Bian C."/>
        </authorList>
    </citation>
    <scope>NUCLEOTIDE SEQUENCE</scope>
    <source>
        <strain evidence="2">CB-2022</strain>
        <tissue evidence="2">Muscle</tissue>
    </source>
</reference>
<gene>
    <name evidence="2" type="ORF">P4O66_017254</name>
</gene>
<proteinExistence type="predicted"/>
<dbReference type="AlphaFoldDB" id="A0AAD8YTA2"/>
<dbReference type="Proteomes" id="UP001239994">
    <property type="component" value="Unassembled WGS sequence"/>
</dbReference>
<sequence>MTANLQAPCTHKQHSPHAPCPPSTRRTKCYQQRRPCGEREKGSFPASLRVVRRLDVSMASTDTRGCTSSPVPDVPPSPTVLLLPAALGASQRRFASGALGRPLQSRWRVR</sequence>
<evidence type="ECO:0000313" key="3">
    <source>
        <dbReference type="Proteomes" id="UP001239994"/>
    </source>
</evidence>
<dbReference type="EMBL" id="JAROKS010000024">
    <property type="protein sequence ID" value="KAK1786867.1"/>
    <property type="molecule type" value="Genomic_DNA"/>
</dbReference>
<feature type="region of interest" description="Disordered" evidence="1">
    <location>
        <begin position="1"/>
        <end position="26"/>
    </location>
</feature>
<protein>
    <submittedName>
        <fullName evidence="2">Uncharacterized protein</fullName>
    </submittedName>
</protein>
<evidence type="ECO:0000313" key="2">
    <source>
        <dbReference type="EMBL" id="KAK1786867.1"/>
    </source>
</evidence>
<keyword evidence="3" id="KW-1185">Reference proteome</keyword>
<accession>A0AAD8YTA2</accession>
<comment type="caution">
    <text evidence="2">The sequence shown here is derived from an EMBL/GenBank/DDBJ whole genome shotgun (WGS) entry which is preliminary data.</text>
</comment>
<evidence type="ECO:0000256" key="1">
    <source>
        <dbReference type="SAM" id="MobiDB-lite"/>
    </source>
</evidence>